<keyword evidence="4" id="KW-0378">Hydrolase</keyword>
<dbReference type="HAMAP" id="MF_04030">
    <property type="entry name" value="HSV_HELI"/>
    <property type="match status" value="1"/>
</dbReference>
<keyword evidence="9" id="KW-1185">Reference proteome</keyword>
<dbReference type="GO" id="GO:0006260">
    <property type="term" value="P:DNA replication"/>
    <property type="evidence" value="ECO:0007669"/>
    <property type="project" value="UniProtKB-KW"/>
</dbReference>
<dbReference type="Pfam" id="PF02689">
    <property type="entry name" value="Herpes_Helicase"/>
    <property type="match status" value="1"/>
</dbReference>
<evidence type="ECO:0000259" key="7">
    <source>
        <dbReference type="Pfam" id="PF02689"/>
    </source>
</evidence>
<dbReference type="GO" id="GO:0016787">
    <property type="term" value="F:hydrolase activity"/>
    <property type="evidence" value="ECO:0007669"/>
    <property type="project" value="UniProtKB-KW"/>
</dbReference>
<evidence type="ECO:0000256" key="3">
    <source>
        <dbReference type="ARBA" id="ARBA00022741"/>
    </source>
</evidence>
<dbReference type="Proteomes" id="UP000297089">
    <property type="component" value="Segment"/>
</dbReference>
<evidence type="ECO:0000256" key="4">
    <source>
        <dbReference type="ARBA" id="ARBA00022801"/>
    </source>
</evidence>
<dbReference type="EMBL" id="KP265674">
    <property type="protein sequence ID" value="AJE29688.1"/>
    <property type="molecule type" value="Genomic_DNA"/>
</dbReference>
<evidence type="ECO:0000256" key="6">
    <source>
        <dbReference type="ARBA" id="ARBA00022840"/>
    </source>
</evidence>
<evidence type="ECO:0000313" key="9">
    <source>
        <dbReference type="Proteomes" id="UP000297089"/>
    </source>
</evidence>
<evidence type="ECO:0000313" key="8">
    <source>
        <dbReference type="EMBL" id="AJE29688.1"/>
    </source>
</evidence>
<keyword evidence="5" id="KW-0347">Helicase</keyword>
<evidence type="ECO:0000256" key="5">
    <source>
        <dbReference type="ARBA" id="ARBA00022806"/>
    </source>
</evidence>
<dbReference type="InterPro" id="IPR027417">
    <property type="entry name" value="P-loop_NTPase"/>
</dbReference>
<protein>
    <submittedName>
        <fullName evidence="8">ORF44</fullName>
    </submittedName>
</protein>
<dbReference type="InterPro" id="IPR034711">
    <property type="entry name" value="HSV_HELI"/>
</dbReference>
<evidence type="ECO:0000256" key="2">
    <source>
        <dbReference type="ARBA" id="ARBA00022705"/>
    </source>
</evidence>
<name>A0A0B5D6G1_9GAMA</name>
<gene>
    <name evidence="8" type="primary">ORF44</name>
</gene>
<keyword evidence="3" id="KW-0547">Nucleotide-binding</keyword>
<keyword evidence="6" id="KW-0067">ATP-binding</keyword>
<reference evidence="8 9" key="1">
    <citation type="submission" date="2018-02" db="EMBL/GenBank/DDBJ databases">
        <title>Complete genome sequence of MneRV2, the pig-tailed macaque RV2 rhadinovirus, and evolutionary relationship with rhesus macaque RRV and human herpesvirus 8/KSHV.</title>
        <authorList>
            <person name="Rose T.M."/>
            <person name="Bruce A.G."/>
        </authorList>
    </citation>
    <scope>NUCLEOTIDE SEQUENCE [LARGE SCALE GENOMIC DNA]</scope>
    <source>
        <strain evidence="8 9">J97167</strain>
    </source>
</reference>
<dbReference type="KEGG" id="vg:65099574"/>
<evidence type="ECO:0000256" key="1">
    <source>
        <dbReference type="ARBA" id="ARBA00022562"/>
    </source>
</evidence>
<dbReference type="CDD" id="cd18809">
    <property type="entry name" value="SF1_C_RecD"/>
    <property type="match status" value="1"/>
</dbReference>
<accession>A0A0B5D6G1</accession>
<proteinExistence type="inferred from homology"/>
<dbReference type="GO" id="GO:0004386">
    <property type="term" value="F:helicase activity"/>
    <property type="evidence" value="ECO:0007669"/>
    <property type="project" value="UniProtKB-KW"/>
</dbReference>
<sequence length="790" mass="87989">MESSVGCTGHVEPSPGFILNMTSDAKVRGVVDHVSRLSNITTSPPEMGWYDLAFDPAEDSGPFLPFTVYLITGTAGAGKSTSISALYQNLNCLITGATTIAAQNLSRRLKTFCPTIFSAFGFKSRHINVAVRKPQQTGSVSIEQIQQQELSKYWPVIVDIMKEVMAKKPNGMYGTISDADFETLARMTGPSLWTSNIIVIDEAGTLSSYILTAVVFFYWFLNSWLNTPLYRQGAVPCIVCVGSPTQTSAFQSTYNHGTQKTEISSCENILTFVIGKKMVSDYVHLEKNWALFINNKRCTDLQFGHLLKILEYNLPIPDEVMSYVDRFVVPKSKIMDPLEYIGWTRLFLSHSEVKAYLTNLHTCLTLAGDTKDTKLFTCPVVCEVFGKPFEEYKRAVNLTHLTVTEWVTKNLFKLSNYSQFVDQDMSIVATESTERSTHVTFVTKFVKNSHVSLNGKTKKCICGFQGTYSEFKRILDSELFVETHSHDRPEYVYGFLNTLLYNAMYSFHAYGVSRAHQKYLEDLKFAPLPASLAPGGVNLETVRDELNVDDDIFYHVCSPPPPANVTSLQVLVDTYCALKEVFASRVKLACRWFGEGFETETFSAFTVNMVVRDGVDFVSPSERLSGLLAFASTVESYKIKGYTFLPVAFGRFQGLPLSDDLRKKMPSLVVQDSGGFIACLENNITKLTETLEDGSVFQVCCAGDYGVSSNLAMTIVKAQGMSLERVAVVFGAHKNVQTSHVYVAVSRAVNSNYLVMDSNPLKTLLREPVDNTSAKHIVRALHNPNTTLIY</sequence>
<organism evidence="8 9">
    <name type="scientific">macacine gammaherpesvirus 12</name>
    <dbReference type="NCBI Taxonomy" id="2560571"/>
    <lineage>
        <taxon>Viruses</taxon>
        <taxon>Duplodnaviria</taxon>
        <taxon>Heunggongvirae</taxon>
        <taxon>Peploviricota</taxon>
        <taxon>Herviviricetes</taxon>
        <taxon>Herpesvirales</taxon>
        <taxon>Orthoherpesviridae</taxon>
        <taxon>Gammaherpesvirinae</taxon>
        <taxon>Rhadinovirus</taxon>
        <taxon>Rhadinovirus macacinegamma12</taxon>
    </lineage>
</organism>
<dbReference type="Gene3D" id="3.40.50.300">
    <property type="entry name" value="P-loop containing nucleotide triphosphate hydrolases"/>
    <property type="match status" value="2"/>
</dbReference>
<dbReference type="GO" id="GO:0005524">
    <property type="term" value="F:ATP binding"/>
    <property type="evidence" value="ECO:0007669"/>
    <property type="project" value="UniProtKB-KW"/>
</dbReference>
<dbReference type="InterPro" id="IPR003840">
    <property type="entry name" value="DNA_helicase_dom"/>
</dbReference>
<feature type="domain" description="DNA replication helicase" evidence="7">
    <location>
        <begin position="14"/>
        <end position="790"/>
    </location>
</feature>
<keyword evidence="1" id="KW-1048">Host nucleus</keyword>
<keyword evidence="2" id="KW-0235">DNA replication</keyword>
<dbReference type="SUPFAM" id="SSF52540">
    <property type="entry name" value="P-loop containing nucleoside triphosphate hydrolases"/>
    <property type="match status" value="2"/>
</dbReference>